<evidence type="ECO:0000313" key="9">
    <source>
        <dbReference type="EMBL" id="MFC3959556.1"/>
    </source>
</evidence>
<evidence type="ECO:0000256" key="7">
    <source>
        <dbReference type="SAM" id="MobiDB-lite"/>
    </source>
</evidence>
<feature type="compositionally biased region" description="Polar residues" evidence="7">
    <location>
        <begin position="1"/>
        <end position="10"/>
    </location>
</feature>
<accession>A0ABD5NRV8</accession>
<keyword evidence="5" id="KW-0418">Kinase</keyword>
<evidence type="ECO:0000256" key="2">
    <source>
        <dbReference type="ARBA" id="ARBA00012438"/>
    </source>
</evidence>
<dbReference type="Gene3D" id="3.30.565.10">
    <property type="entry name" value="Histidine kinase-like ATPase, C-terminal domain"/>
    <property type="match status" value="1"/>
</dbReference>
<dbReference type="InterPro" id="IPR003594">
    <property type="entry name" value="HATPase_dom"/>
</dbReference>
<dbReference type="GeneID" id="73902180"/>
<evidence type="ECO:0000256" key="5">
    <source>
        <dbReference type="ARBA" id="ARBA00022777"/>
    </source>
</evidence>
<dbReference type="PANTHER" id="PTHR44936:SF10">
    <property type="entry name" value="SENSOR PROTEIN RSTB"/>
    <property type="match status" value="1"/>
</dbReference>
<evidence type="ECO:0000256" key="4">
    <source>
        <dbReference type="ARBA" id="ARBA00022741"/>
    </source>
</evidence>
<dbReference type="EC" id="2.7.13.3" evidence="2"/>
<dbReference type="Proteomes" id="UP001595846">
    <property type="component" value="Unassembled WGS sequence"/>
</dbReference>
<evidence type="ECO:0000313" key="10">
    <source>
        <dbReference type="Proteomes" id="UP001595846"/>
    </source>
</evidence>
<dbReference type="PANTHER" id="PTHR44936">
    <property type="entry name" value="SENSOR PROTEIN CREC"/>
    <property type="match status" value="1"/>
</dbReference>
<name>A0ABD5NRV8_9EURY</name>
<keyword evidence="10" id="KW-1185">Reference proteome</keyword>
<evidence type="ECO:0000256" key="1">
    <source>
        <dbReference type="ARBA" id="ARBA00000085"/>
    </source>
</evidence>
<comment type="catalytic activity">
    <reaction evidence="1">
        <text>ATP + protein L-histidine = ADP + protein N-phospho-L-histidine.</text>
        <dbReference type="EC" id="2.7.13.3"/>
    </reaction>
</comment>
<dbReference type="GO" id="GO:0004673">
    <property type="term" value="F:protein histidine kinase activity"/>
    <property type="evidence" value="ECO:0007669"/>
    <property type="project" value="UniProtKB-EC"/>
</dbReference>
<dbReference type="Pfam" id="PF02518">
    <property type="entry name" value="HATPase_c"/>
    <property type="match status" value="1"/>
</dbReference>
<reference evidence="9 10" key="1">
    <citation type="journal article" date="2019" name="Int. J. Syst. Evol. Microbiol.">
        <title>The Global Catalogue of Microorganisms (GCM) 10K type strain sequencing project: providing services to taxonomists for standard genome sequencing and annotation.</title>
        <authorList>
            <consortium name="The Broad Institute Genomics Platform"/>
            <consortium name="The Broad Institute Genome Sequencing Center for Infectious Disease"/>
            <person name="Wu L."/>
            <person name="Ma J."/>
        </authorList>
    </citation>
    <scope>NUCLEOTIDE SEQUENCE [LARGE SCALE GENOMIC DNA]</scope>
    <source>
        <strain evidence="9 10">IBRC-M 10256</strain>
    </source>
</reference>
<dbReference type="SUPFAM" id="SSF55874">
    <property type="entry name" value="ATPase domain of HSP90 chaperone/DNA topoisomerase II/histidine kinase"/>
    <property type="match status" value="1"/>
</dbReference>
<dbReference type="InterPro" id="IPR036890">
    <property type="entry name" value="HATPase_C_sf"/>
</dbReference>
<keyword evidence="6 9" id="KW-0067">ATP-binding</keyword>
<dbReference type="PROSITE" id="PS50109">
    <property type="entry name" value="HIS_KIN"/>
    <property type="match status" value="1"/>
</dbReference>
<dbReference type="RefSeq" id="WP_256533068.1">
    <property type="nucleotide sequence ID" value="NZ_CP101824.1"/>
</dbReference>
<dbReference type="AlphaFoldDB" id="A0ABD5NRV8"/>
<gene>
    <name evidence="9" type="ORF">ACFOUR_14425</name>
</gene>
<dbReference type="CDD" id="cd00075">
    <property type="entry name" value="HATPase"/>
    <property type="match status" value="1"/>
</dbReference>
<evidence type="ECO:0000256" key="6">
    <source>
        <dbReference type="ARBA" id="ARBA00022840"/>
    </source>
</evidence>
<comment type="caution">
    <text evidence="9">The sequence shown here is derived from an EMBL/GenBank/DDBJ whole genome shotgun (WGS) entry which is preliminary data.</text>
</comment>
<protein>
    <recommendedName>
        <fullName evidence="2">histidine kinase</fullName>
        <ecNumber evidence="2">2.7.13.3</ecNumber>
    </recommendedName>
</protein>
<keyword evidence="3" id="KW-0808">Transferase</keyword>
<keyword evidence="4" id="KW-0547">Nucleotide-binding</keyword>
<dbReference type="InterPro" id="IPR005467">
    <property type="entry name" value="His_kinase_dom"/>
</dbReference>
<dbReference type="GO" id="GO:0005524">
    <property type="term" value="F:ATP binding"/>
    <property type="evidence" value="ECO:0007669"/>
    <property type="project" value="UniProtKB-KW"/>
</dbReference>
<proteinExistence type="predicted"/>
<sequence>MTLDASSGSGSEPVDERTETPGARQQSDDSPGTSPLVRVSGSIEADTVTVAVSDNGPGIPEHELEVLERGEETPLEHGSGIGLWIVYWIAEHATVTVSFETGDDGTTVTVEIPRDATASGSPASR</sequence>
<feature type="region of interest" description="Disordered" evidence="7">
    <location>
        <begin position="1"/>
        <end position="42"/>
    </location>
</feature>
<evidence type="ECO:0000259" key="8">
    <source>
        <dbReference type="PROSITE" id="PS50109"/>
    </source>
</evidence>
<feature type="compositionally biased region" description="Polar residues" evidence="7">
    <location>
        <begin position="23"/>
        <end position="33"/>
    </location>
</feature>
<feature type="domain" description="Histidine kinase" evidence="8">
    <location>
        <begin position="37"/>
        <end position="116"/>
    </location>
</feature>
<organism evidence="9 10">
    <name type="scientific">Halovivax cerinus</name>
    <dbReference type="NCBI Taxonomy" id="1487865"/>
    <lineage>
        <taxon>Archaea</taxon>
        <taxon>Methanobacteriati</taxon>
        <taxon>Methanobacteriota</taxon>
        <taxon>Stenosarchaea group</taxon>
        <taxon>Halobacteria</taxon>
        <taxon>Halobacteriales</taxon>
        <taxon>Natrialbaceae</taxon>
        <taxon>Halovivax</taxon>
    </lineage>
</organism>
<dbReference type="EMBL" id="JBHSAQ010000013">
    <property type="protein sequence ID" value="MFC3959556.1"/>
    <property type="molecule type" value="Genomic_DNA"/>
</dbReference>
<evidence type="ECO:0000256" key="3">
    <source>
        <dbReference type="ARBA" id="ARBA00022679"/>
    </source>
</evidence>
<dbReference type="InterPro" id="IPR050980">
    <property type="entry name" value="2C_sensor_his_kinase"/>
</dbReference>